<dbReference type="EMBL" id="BKCP01004650">
    <property type="protein sequence ID" value="GER32966.1"/>
    <property type="molecule type" value="Genomic_DNA"/>
</dbReference>
<proteinExistence type="predicted"/>
<evidence type="ECO:0000313" key="2">
    <source>
        <dbReference type="Proteomes" id="UP000325081"/>
    </source>
</evidence>
<dbReference type="AlphaFoldDB" id="A0A5A7PK19"/>
<comment type="caution">
    <text evidence="1">The sequence shown here is derived from an EMBL/GenBank/DDBJ whole genome shotgun (WGS) entry which is preliminary data.</text>
</comment>
<evidence type="ECO:0000313" key="1">
    <source>
        <dbReference type="EMBL" id="GER32966.1"/>
    </source>
</evidence>
<reference evidence="2" key="1">
    <citation type="journal article" date="2019" name="Curr. Biol.">
        <title>Genome Sequence of Striga asiatica Provides Insight into the Evolution of Plant Parasitism.</title>
        <authorList>
            <person name="Yoshida S."/>
            <person name="Kim S."/>
            <person name="Wafula E.K."/>
            <person name="Tanskanen J."/>
            <person name="Kim Y.M."/>
            <person name="Honaas L."/>
            <person name="Yang Z."/>
            <person name="Spallek T."/>
            <person name="Conn C.E."/>
            <person name="Ichihashi Y."/>
            <person name="Cheong K."/>
            <person name="Cui S."/>
            <person name="Der J.P."/>
            <person name="Gundlach H."/>
            <person name="Jiao Y."/>
            <person name="Hori C."/>
            <person name="Ishida J.K."/>
            <person name="Kasahara H."/>
            <person name="Kiba T."/>
            <person name="Kim M.S."/>
            <person name="Koo N."/>
            <person name="Laohavisit A."/>
            <person name="Lee Y.H."/>
            <person name="Lumba S."/>
            <person name="McCourt P."/>
            <person name="Mortimer J.C."/>
            <person name="Mutuku J.M."/>
            <person name="Nomura T."/>
            <person name="Sasaki-Sekimoto Y."/>
            <person name="Seto Y."/>
            <person name="Wang Y."/>
            <person name="Wakatake T."/>
            <person name="Sakakibara H."/>
            <person name="Demura T."/>
            <person name="Yamaguchi S."/>
            <person name="Yoneyama K."/>
            <person name="Manabe R.I."/>
            <person name="Nelson D.C."/>
            <person name="Schulman A.H."/>
            <person name="Timko M.P."/>
            <person name="dePamphilis C.W."/>
            <person name="Choi D."/>
            <person name="Shirasu K."/>
        </authorList>
    </citation>
    <scope>NUCLEOTIDE SEQUENCE [LARGE SCALE GENOMIC DNA]</scope>
    <source>
        <strain evidence="2">cv. UVA1</strain>
    </source>
</reference>
<dbReference type="Proteomes" id="UP000325081">
    <property type="component" value="Unassembled WGS sequence"/>
</dbReference>
<accession>A0A5A7PK19</accession>
<protein>
    <submittedName>
        <fullName evidence="1">ATP synthase gamma chain</fullName>
    </submittedName>
</protein>
<name>A0A5A7PK19_STRAF</name>
<gene>
    <name evidence="1" type="ORF">STAS_09075</name>
</gene>
<sequence>MEDDEKRTLSKNITLLRTATDLTGFPPIIRFAAKQRLQRKAVNTSTRVGFSFADEPSVAKSFSAFIAFGVKTNLLMTGFADRMGWTAGLLKLGLKSGVLRGGKRVAELKTGEIGWPRASDEAKATQHLMNESSPLDSKGTSLSKSRESMDLTMSEMFFPSALASMYKIPSSLHLTEAWPCILPAKG</sequence>
<organism evidence="1 2">
    <name type="scientific">Striga asiatica</name>
    <name type="common">Asiatic witchweed</name>
    <name type="synonym">Buchnera asiatica</name>
    <dbReference type="NCBI Taxonomy" id="4170"/>
    <lineage>
        <taxon>Eukaryota</taxon>
        <taxon>Viridiplantae</taxon>
        <taxon>Streptophyta</taxon>
        <taxon>Embryophyta</taxon>
        <taxon>Tracheophyta</taxon>
        <taxon>Spermatophyta</taxon>
        <taxon>Magnoliopsida</taxon>
        <taxon>eudicotyledons</taxon>
        <taxon>Gunneridae</taxon>
        <taxon>Pentapetalae</taxon>
        <taxon>asterids</taxon>
        <taxon>lamiids</taxon>
        <taxon>Lamiales</taxon>
        <taxon>Orobanchaceae</taxon>
        <taxon>Buchnereae</taxon>
        <taxon>Striga</taxon>
    </lineage>
</organism>
<keyword evidence="2" id="KW-1185">Reference proteome</keyword>